<evidence type="ECO:0000259" key="10">
    <source>
        <dbReference type="PROSITE" id="PS50994"/>
    </source>
</evidence>
<dbReference type="InterPro" id="IPR041588">
    <property type="entry name" value="Integrase_H2C2"/>
</dbReference>
<feature type="domain" description="Reverse transcriptase" evidence="9">
    <location>
        <begin position="939"/>
        <end position="1143"/>
    </location>
</feature>
<dbReference type="PANTHER" id="PTHR37984:SF5">
    <property type="entry name" value="PROTEIN NYNRIN-LIKE"/>
    <property type="match status" value="1"/>
</dbReference>
<feature type="region of interest" description="Disordered" evidence="8">
    <location>
        <begin position="515"/>
        <end position="542"/>
    </location>
</feature>
<gene>
    <name evidence="11" type="ORF">OSB04_un001115</name>
</gene>
<dbReference type="InterPro" id="IPR041373">
    <property type="entry name" value="RT_RNaseH"/>
</dbReference>
<evidence type="ECO:0000256" key="2">
    <source>
        <dbReference type="ARBA" id="ARBA00022679"/>
    </source>
</evidence>
<dbReference type="Pfam" id="PF00078">
    <property type="entry name" value="RVT_1"/>
    <property type="match status" value="1"/>
</dbReference>
<keyword evidence="2" id="KW-0808">Transferase</keyword>
<dbReference type="Gene3D" id="3.30.70.270">
    <property type="match status" value="2"/>
</dbReference>
<dbReference type="CDD" id="cd00303">
    <property type="entry name" value="retropepsin_like"/>
    <property type="match status" value="1"/>
</dbReference>
<dbReference type="CDD" id="cd01647">
    <property type="entry name" value="RT_LTR"/>
    <property type="match status" value="1"/>
</dbReference>
<dbReference type="InterPro" id="IPR001584">
    <property type="entry name" value="Integrase_cat-core"/>
</dbReference>
<dbReference type="Pfam" id="PF00665">
    <property type="entry name" value="rve"/>
    <property type="match status" value="1"/>
</dbReference>
<dbReference type="PROSITE" id="PS50994">
    <property type="entry name" value="INTEGRASE"/>
    <property type="match status" value="1"/>
</dbReference>
<feature type="compositionally biased region" description="Low complexity" evidence="8">
    <location>
        <begin position="356"/>
        <end position="375"/>
    </location>
</feature>
<evidence type="ECO:0000256" key="3">
    <source>
        <dbReference type="ARBA" id="ARBA00022695"/>
    </source>
</evidence>
<evidence type="ECO:0000313" key="11">
    <source>
        <dbReference type="EMBL" id="KAJ9535735.1"/>
    </source>
</evidence>
<keyword evidence="7" id="KW-0695">RNA-directed DNA polymerase</keyword>
<feature type="region of interest" description="Disordered" evidence="8">
    <location>
        <begin position="301"/>
        <end position="397"/>
    </location>
</feature>
<dbReference type="Pfam" id="PF17917">
    <property type="entry name" value="RT_RNaseH"/>
    <property type="match status" value="1"/>
</dbReference>
<dbReference type="GO" id="GO:0015074">
    <property type="term" value="P:DNA integration"/>
    <property type="evidence" value="ECO:0007669"/>
    <property type="project" value="InterPro"/>
</dbReference>
<keyword evidence="6" id="KW-0378">Hydrolase</keyword>
<keyword evidence="3" id="KW-0548">Nucleotidyltransferase</keyword>
<dbReference type="EMBL" id="JARYMX010000139">
    <property type="protein sequence ID" value="KAJ9535735.1"/>
    <property type="molecule type" value="Genomic_DNA"/>
</dbReference>
<dbReference type="Gene3D" id="3.30.420.10">
    <property type="entry name" value="Ribonuclease H-like superfamily/Ribonuclease H"/>
    <property type="match status" value="1"/>
</dbReference>
<dbReference type="EC" id="2.7.7.49" evidence="1"/>
<feature type="region of interest" description="Disordered" evidence="8">
    <location>
        <begin position="480"/>
        <end position="499"/>
    </location>
</feature>
<dbReference type="FunFam" id="3.30.70.270:FF:000020">
    <property type="entry name" value="Transposon Tf2-6 polyprotein-like Protein"/>
    <property type="match status" value="1"/>
</dbReference>
<dbReference type="Pfam" id="PF03732">
    <property type="entry name" value="Retrotrans_gag"/>
    <property type="match status" value="1"/>
</dbReference>
<dbReference type="InterPro" id="IPR036397">
    <property type="entry name" value="RNaseH_sf"/>
</dbReference>
<evidence type="ECO:0000256" key="8">
    <source>
        <dbReference type="SAM" id="MobiDB-lite"/>
    </source>
</evidence>
<evidence type="ECO:0000259" key="9">
    <source>
        <dbReference type="PROSITE" id="PS50878"/>
    </source>
</evidence>
<dbReference type="InterPro" id="IPR043128">
    <property type="entry name" value="Rev_trsase/Diguanyl_cyclase"/>
</dbReference>
<dbReference type="InterPro" id="IPR012337">
    <property type="entry name" value="RNaseH-like_sf"/>
</dbReference>
<sequence length="1805" mass="205377">MPRGNRGKPLLPRDLEIERTARRLRKAVKVAKLRKKTFKQDEEVEMAERRPMRSFANPNMPAPNRGVQAPGVGAHNFEIRHGTIQLLQQNQFGGAPTEDPHGHLRTFERICNTFKINGVTDDALKLRLFGFSLKGRAQTWEENLPSNQITTWAQMTEAFLDKFFPPGRTAQLMADITHFAQWDQETLYEAWERYKDMLKKCPHHGLQNWVIIQTFFGGLHPQYKNEITAAAGGALMNKTYEEAVELIENLAEHSYATPRSATRRVASVHESDELKEIKAQLAAITNQLKGTSIQPAEAIPDLFPASEEPEQVQYLQNRNNRPRNDPFSNTYNEGWRNHPNLQWREPSNQPRVTMGQQQQQSGNFSNSSSSSNTNNVYRPPGYNQRRADEGQSTDKKPGLEDMMMKFMAKMDGAVGGLANTVGVVKTATEQNTASIQILERQVGQIAEALQARAPGQFPSQTEKKPREDCKAIHLRNGKELIPDPTREPVVEDTEMEGTKADQVDVEEIEVEDEVPLKEPKTDAKGREKENKHAKPTVNATVPKVPFPSRLKAHKDDVNFAKFLEVFKKLHINIPFADALAQMPSYVKYLKDILSNKRKIEEHATVALTEECSAIIQHKLPPKLKDPGSFTIPVHIGTSEFSKALCDLGASINLMPLSIFRKLGLGEVQETGITLQLADRSIKYPYGVIEDVLIKVDRFYFPIDFVVLDMEEDLEIPLILGRPFLATGGAIIDVKGGKLTLRVGEEEAVFNVFKATKQSSSSYDCYRVDVVDSILKDTYRQQVSDNELMKVLVGDETDLEKPEVMQMNALPEFKGPKRPRIEDLGEPIPKPQPSSIEPPQLELKQLPAHLEYAYLGKGDTLPVIISSHLKATEKEKLIRVLREHQAAIGWTIADIKGLSPSFCTHRISLDETHRPSVQPQRRLNPIMKEAVRKEILKLLDAGIIYPVPDSPWVSPVHVVPKKGGITVVRDNNNDLIPSRTVTGWRVCIDYRKLNDATRKDHFPLPFIDQMLERLAGHEFYCFLDGYSGYNQIPIDPEDQNKTTFTCPYGTFAYRRMPFGLCNAPATFQRCMMAIFSDMVERSIEIFMDDFSVFGPSFDSCLANLEAVLKRCEETSLVLNWEKCHFMVTEGIVLGHKVSKHGIEVDKAKVAVIENLPYPKSVKGVRSFLGHAGFYRRFIKDFSKITKPLCSLLLKDAKFEFTNECISAFDRLKKELISAPILTAPDWNLPFVLMCDASDTAIGAVLGQRKEKRLHVIYYASKTLDGAQVNYATTEKEFLAVVYACEKFRSYLVGSKVIVYTDHSAIKYLMAKKDAKPRLIRWVLLLQEFDLQIIDKKGSENTVADHLSRLEGSEDQKRDETIINDSFPDEQLLKVSHEEPWYADYVNYIVGSVVPYDMNSHQKKKFFSDVKRYYWDEPFLYKLCADGMIRRCVPNEEKADILNHCHTLECGGHFSTDRTVAKILQSGFFWPSMFKETREFIARCDRCQRFGNISKRDEMPMKVFMEVELFDVWGIDFMGPFPNSGRNEYILVAVDYVSKWVEAIATPTNDSKVVINFLRKNIFARFGVPRALISDGGSHFCNRYLEAVLRKYSVKHKVTTPYHPQANGLAEVSNRELKQILEKTVNTSRKDWSSKLDDALWAYRTAFKTPLGTTPYRLVYGKACHLPVELEHKAYWAIKQLNMDLDGAGKRRFLQLNELDEIRQDAFENAVIYKERTKRFHDQRIHHKVISPGMKVLLFNSRLRLFPGKLKSKWSGPFTVKDVSQFGTVELEGGDGTTFKVNGQRVKPYLGGETVVTDTMFLQDPKE</sequence>
<dbReference type="SUPFAM" id="SSF56672">
    <property type="entry name" value="DNA/RNA polymerases"/>
    <property type="match status" value="1"/>
</dbReference>
<dbReference type="Gene3D" id="3.10.10.10">
    <property type="entry name" value="HIV Type 1 Reverse Transcriptase, subunit A, domain 1"/>
    <property type="match status" value="1"/>
</dbReference>
<evidence type="ECO:0000256" key="5">
    <source>
        <dbReference type="ARBA" id="ARBA00022759"/>
    </source>
</evidence>
<evidence type="ECO:0000256" key="6">
    <source>
        <dbReference type="ARBA" id="ARBA00022801"/>
    </source>
</evidence>
<feature type="compositionally biased region" description="Basic and acidic residues" evidence="8">
    <location>
        <begin position="515"/>
        <end position="532"/>
    </location>
</feature>
<organism evidence="11 12">
    <name type="scientific">Centaurea solstitialis</name>
    <name type="common">yellow star-thistle</name>
    <dbReference type="NCBI Taxonomy" id="347529"/>
    <lineage>
        <taxon>Eukaryota</taxon>
        <taxon>Viridiplantae</taxon>
        <taxon>Streptophyta</taxon>
        <taxon>Embryophyta</taxon>
        <taxon>Tracheophyta</taxon>
        <taxon>Spermatophyta</taxon>
        <taxon>Magnoliopsida</taxon>
        <taxon>eudicotyledons</taxon>
        <taxon>Gunneridae</taxon>
        <taxon>Pentapetalae</taxon>
        <taxon>asterids</taxon>
        <taxon>campanulids</taxon>
        <taxon>Asterales</taxon>
        <taxon>Asteraceae</taxon>
        <taxon>Carduoideae</taxon>
        <taxon>Cardueae</taxon>
        <taxon>Centaureinae</taxon>
        <taxon>Centaurea</taxon>
    </lineage>
</organism>
<evidence type="ECO:0000256" key="1">
    <source>
        <dbReference type="ARBA" id="ARBA00012493"/>
    </source>
</evidence>
<dbReference type="InterPro" id="IPR043502">
    <property type="entry name" value="DNA/RNA_pol_sf"/>
</dbReference>
<dbReference type="InterPro" id="IPR021109">
    <property type="entry name" value="Peptidase_aspartic_dom_sf"/>
</dbReference>
<dbReference type="Pfam" id="PF17921">
    <property type="entry name" value="Integrase_H2C2"/>
    <property type="match status" value="1"/>
</dbReference>
<dbReference type="Proteomes" id="UP001172457">
    <property type="component" value="Unassembled WGS sequence"/>
</dbReference>
<dbReference type="Gene3D" id="2.40.70.10">
    <property type="entry name" value="Acid Proteases"/>
    <property type="match status" value="1"/>
</dbReference>
<dbReference type="PANTHER" id="PTHR37984">
    <property type="entry name" value="PROTEIN CBG26694"/>
    <property type="match status" value="1"/>
</dbReference>
<reference evidence="11" key="1">
    <citation type="submission" date="2023-03" db="EMBL/GenBank/DDBJ databases">
        <title>Chromosome-scale reference genome and RAD-based genetic map of yellow starthistle (Centaurea solstitialis) reveal putative structural variation and QTLs associated with invader traits.</title>
        <authorList>
            <person name="Reatini B."/>
            <person name="Cang F.A."/>
            <person name="Jiang Q."/>
            <person name="Mckibben M.T.W."/>
            <person name="Barker M.S."/>
            <person name="Rieseberg L.H."/>
            <person name="Dlugosch K.M."/>
        </authorList>
    </citation>
    <scope>NUCLEOTIDE SEQUENCE</scope>
    <source>
        <strain evidence="11">CAN-66</strain>
        <tissue evidence="11">Leaf</tissue>
    </source>
</reference>
<feature type="domain" description="Integrase catalytic" evidence="10">
    <location>
        <begin position="1494"/>
        <end position="1661"/>
    </location>
</feature>
<dbReference type="InterPro" id="IPR000477">
    <property type="entry name" value="RT_dom"/>
</dbReference>
<dbReference type="SUPFAM" id="SSF53098">
    <property type="entry name" value="Ribonuclease H-like"/>
    <property type="match status" value="1"/>
</dbReference>
<feature type="compositionally biased region" description="Basic and acidic residues" evidence="8">
    <location>
        <begin position="385"/>
        <end position="397"/>
    </location>
</feature>
<evidence type="ECO:0000256" key="7">
    <source>
        <dbReference type="ARBA" id="ARBA00022918"/>
    </source>
</evidence>
<evidence type="ECO:0000256" key="4">
    <source>
        <dbReference type="ARBA" id="ARBA00022722"/>
    </source>
</evidence>
<dbReference type="FunFam" id="3.10.20.370:FF:000001">
    <property type="entry name" value="Retrovirus-related Pol polyprotein from transposon 17.6-like protein"/>
    <property type="match status" value="1"/>
</dbReference>
<feature type="compositionally biased region" description="Polar residues" evidence="8">
    <location>
        <begin position="345"/>
        <end position="355"/>
    </location>
</feature>
<keyword evidence="4" id="KW-0540">Nuclease</keyword>
<keyword evidence="12" id="KW-1185">Reference proteome</keyword>
<accession>A0AA38SGF8</accession>
<dbReference type="GO" id="GO:0004519">
    <property type="term" value="F:endonuclease activity"/>
    <property type="evidence" value="ECO:0007669"/>
    <property type="project" value="UniProtKB-KW"/>
</dbReference>
<feature type="compositionally biased region" description="Basic and acidic residues" evidence="8">
    <location>
        <begin position="480"/>
        <end position="489"/>
    </location>
</feature>
<proteinExistence type="predicted"/>
<dbReference type="InterPro" id="IPR005162">
    <property type="entry name" value="Retrotrans_gag_dom"/>
</dbReference>
<dbReference type="InterPro" id="IPR050951">
    <property type="entry name" value="Retrovirus_Pol_polyprotein"/>
</dbReference>
<keyword evidence="5" id="KW-0255">Endonuclease</keyword>
<comment type="caution">
    <text evidence="11">The sequence shown here is derived from an EMBL/GenBank/DDBJ whole genome shotgun (WGS) entry which is preliminary data.</text>
</comment>
<protein>
    <recommendedName>
        <fullName evidence="1">RNA-directed DNA polymerase</fullName>
        <ecNumber evidence="1">2.7.7.49</ecNumber>
    </recommendedName>
</protein>
<dbReference type="Gene3D" id="1.10.340.70">
    <property type="match status" value="1"/>
</dbReference>
<dbReference type="PROSITE" id="PS50878">
    <property type="entry name" value="RT_POL"/>
    <property type="match status" value="1"/>
</dbReference>
<dbReference type="CDD" id="cd09274">
    <property type="entry name" value="RNase_HI_RT_Ty3"/>
    <property type="match status" value="1"/>
</dbReference>
<dbReference type="GO" id="GO:0016787">
    <property type="term" value="F:hydrolase activity"/>
    <property type="evidence" value="ECO:0007669"/>
    <property type="project" value="UniProtKB-KW"/>
</dbReference>
<name>A0AA38SGF8_9ASTR</name>
<evidence type="ECO:0000313" key="12">
    <source>
        <dbReference type="Proteomes" id="UP001172457"/>
    </source>
</evidence>
<dbReference type="GO" id="GO:0003676">
    <property type="term" value="F:nucleic acid binding"/>
    <property type="evidence" value="ECO:0007669"/>
    <property type="project" value="InterPro"/>
</dbReference>
<dbReference type="GO" id="GO:0003964">
    <property type="term" value="F:RNA-directed DNA polymerase activity"/>
    <property type="evidence" value="ECO:0007669"/>
    <property type="project" value="UniProtKB-KW"/>
</dbReference>